<dbReference type="RefSeq" id="WP_212697431.1">
    <property type="nucleotide sequence ID" value="NZ_CP058649.1"/>
</dbReference>
<feature type="transmembrane region" description="Helical" evidence="1">
    <location>
        <begin position="391"/>
        <end position="412"/>
    </location>
</feature>
<feature type="transmembrane region" description="Helical" evidence="1">
    <location>
        <begin position="67"/>
        <end position="93"/>
    </location>
</feature>
<sequence length="482" mass="55457">MTHITNKGYRIAFVNTIVVCLCIITSVIIWFDHSHDGYKLLFLHPLTFSIAYLFVLSKKIHQGNKKLFFMVFMGIASIRYVVLPLLIVLSGHYGGRSFIEPDQASFLKAILLMNYELIVCSVFIGFKEWRKGKKGAIKKPIIETSFEALKGYDIGYICFGVLTVVGVVTHPTVLLSINFIIPNVFAKSIEYSFTQNLVIYFVVVFKQLLFIMVTKKLFYLFKQSKKHQYITYNFLVALLNILTYFGTNRSDIVISAIVSFFLLYKLYGQIMKKYFALGSIALVLLIMLVTSARDNASISGHTNGLLDITDTFQVYTGGPYNVAIAVETKSYFPEANDVSVLFFDIFRPMIGVNFLVKELPFQYSNIFYNKRLWLDIDRRSQILPMIGQGNLFFGFILAPLFSLFFIRLHYYFEKKVAITKSVEIFYFVNLAIVRLGFFMGQNTMNMINDMSMNLVLFLGVYSLNKLTKRQVIHKKHVELNKI</sequence>
<keyword evidence="1" id="KW-0472">Membrane</keyword>
<feature type="transmembrane region" description="Helical" evidence="1">
    <location>
        <begin position="197"/>
        <end position="218"/>
    </location>
</feature>
<dbReference type="KEGG" id="vpy:HZI73_06435"/>
<organism evidence="2 3">
    <name type="scientific">Vallitalea pronyensis</name>
    <dbReference type="NCBI Taxonomy" id="1348613"/>
    <lineage>
        <taxon>Bacteria</taxon>
        <taxon>Bacillati</taxon>
        <taxon>Bacillota</taxon>
        <taxon>Clostridia</taxon>
        <taxon>Lachnospirales</taxon>
        <taxon>Vallitaleaceae</taxon>
        <taxon>Vallitalea</taxon>
    </lineage>
</organism>
<accession>A0A8J8MHW6</accession>
<dbReference type="AlphaFoldDB" id="A0A8J8MHW6"/>
<feature type="transmembrane region" description="Helical" evidence="1">
    <location>
        <begin position="105"/>
        <end position="126"/>
    </location>
</feature>
<keyword evidence="1" id="KW-0812">Transmembrane</keyword>
<feature type="transmembrane region" description="Helical" evidence="1">
    <location>
        <begin position="37"/>
        <end position="55"/>
    </location>
</feature>
<evidence type="ECO:0000313" key="3">
    <source>
        <dbReference type="Proteomes" id="UP000683246"/>
    </source>
</evidence>
<feature type="transmembrane region" description="Helical" evidence="1">
    <location>
        <begin position="274"/>
        <end position="292"/>
    </location>
</feature>
<feature type="transmembrane region" description="Helical" evidence="1">
    <location>
        <begin position="252"/>
        <end position="267"/>
    </location>
</feature>
<evidence type="ECO:0008006" key="4">
    <source>
        <dbReference type="Google" id="ProtNLM"/>
    </source>
</evidence>
<keyword evidence="1" id="KW-1133">Transmembrane helix</keyword>
<evidence type="ECO:0000256" key="1">
    <source>
        <dbReference type="SAM" id="Phobius"/>
    </source>
</evidence>
<feature type="transmembrane region" description="Helical" evidence="1">
    <location>
        <begin position="154"/>
        <end position="177"/>
    </location>
</feature>
<name>A0A8J8MHW6_9FIRM</name>
<feature type="transmembrane region" description="Helical" evidence="1">
    <location>
        <begin position="230"/>
        <end position="246"/>
    </location>
</feature>
<reference evidence="2" key="1">
    <citation type="submission" date="2020-07" db="EMBL/GenBank/DDBJ databases">
        <title>Vallitalea pronyensis genome.</title>
        <authorList>
            <person name="Postec A."/>
        </authorList>
    </citation>
    <scope>NUCLEOTIDE SEQUENCE</scope>
    <source>
        <strain evidence="2">FatNI3</strain>
    </source>
</reference>
<protein>
    <recommendedName>
        <fullName evidence="4">Oligosaccharide repeat unit polymerase</fullName>
    </recommendedName>
</protein>
<dbReference type="EMBL" id="CP058649">
    <property type="protein sequence ID" value="QUI21960.1"/>
    <property type="molecule type" value="Genomic_DNA"/>
</dbReference>
<feature type="transmembrane region" description="Helical" evidence="1">
    <location>
        <begin position="424"/>
        <end position="440"/>
    </location>
</feature>
<keyword evidence="3" id="KW-1185">Reference proteome</keyword>
<gene>
    <name evidence="2" type="ORF">HZI73_06435</name>
</gene>
<evidence type="ECO:0000313" key="2">
    <source>
        <dbReference type="EMBL" id="QUI21960.1"/>
    </source>
</evidence>
<proteinExistence type="predicted"/>
<feature type="transmembrane region" description="Helical" evidence="1">
    <location>
        <begin position="12"/>
        <end position="31"/>
    </location>
</feature>
<dbReference type="Proteomes" id="UP000683246">
    <property type="component" value="Chromosome"/>
</dbReference>